<dbReference type="OrthoDB" id="1095575at2"/>
<dbReference type="AlphaFoldDB" id="G0IX20"/>
<dbReference type="HOGENOM" id="CLU_1560416_0_0_10"/>
<sequence>MKTQTLAVLFLFFMSHSLLAQEKVKDFSLPAVGDEKPFVLSEAKGKYVALHFLLKTECPYCIRHTNDYVEKTAGLDDVIQVFIKPDTDEEILEWAENLEEDSFTIYRDVDAQLADELGIPGGYSFHNQLVHYPALILIGPDGKEVYRYIGKKNSDRLSVKKFMAVLEELQK</sequence>
<reference evidence="4" key="1">
    <citation type="submission" date="2011-07" db="EMBL/GenBank/DDBJ databases">
        <title>The complete genome of Cyclobacterium marinum DSM 745.</title>
        <authorList>
            <person name="Lucas S."/>
            <person name="Han J."/>
            <person name="Lapidus A."/>
            <person name="Bruce D."/>
            <person name="Goodwin L."/>
            <person name="Pitluck S."/>
            <person name="Peters L."/>
            <person name="Kyrpides N."/>
            <person name="Mavromatis K."/>
            <person name="Ivanova N."/>
            <person name="Ovchinnikova G."/>
            <person name="Chertkov O."/>
            <person name="Detter J.C."/>
            <person name="Tapia R."/>
            <person name="Han C."/>
            <person name="Land M."/>
            <person name="Hauser L."/>
            <person name="Markowitz V."/>
            <person name="Cheng J.-F."/>
            <person name="Hugenholtz P."/>
            <person name="Woyke T."/>
            <person name="Wu D."/>
            <person name="Tindall B."/>
            <person name="Schuetze A."/>
            <person name="Brambilla E."/>
            <person name="Klenk H.-P."/>
            <person name="Eisen J.A."/>
        </authorList>
    </citation>
    <scope>NUCLEOTIDE SEQUENCE [LARGE SCALE GENOMIC DNA]</scope>
    <source>
        <strain evidence="4">ATCC 25205 / DSM 745 / LMG 13164 / NCIMB 1802</strain>
    </source>
</reference>
<keyword evidence="4" id="KW-1185">Reference proteome</keyword>
<dbReference type="GO" id="GO:0016491">
    <property type="term" value="F:oxidoreductase activity"/>
    <property type="evidence" value="ECO:0007669"/>
    <property type="project" value="InterPro"/>
</dbReference>
<dbReference type="RefSeq" id="WP_014019863.1">
    <property type="nucleotide sequence ID" value="NC_015914.1"/>
</dbReference>
<dbReference type="eggNOG" id="COG1225">
    <property type="taxonomic scope" value="Bacteria"/>
</dbReference>
<dbReference type="SUPFAM" id="SSF52833">
    <property type="entry name" value="Thioredoxin-like"/>
    <property type="match status" value="1"/>
</dbReference>
<dbReference type="GO" id="GO:0016209">
    <property type="term" value="F:antioxidant activity"/>
    <property type="evidence" value="ECO:0007669"/>
    <property type="project" value="InterPro"/>
</dbReference>
<protein>
    <submittedName>
        <fullName evidence="3">Redoxin domain protein</fullName>
    </submittedName>
</protein>
<proteinExistence type="predicted"/>
<dbReference type="InterPro" id="IPR036249">
    <property type="entry name" value="Thioredoxin-like_sf"/>
</dbReference>
<dbReference type="KEGG" id="cmr:Cycma_1815"/>
<evidence type="ECO:0000313" key="3">
    <source>
        <dbReference type="EMBL" id="AEL25568.1"/>
    </source>
</evidence>
<dbReference type="EMBL" id="CP002955">
    <property type="protein sequence ID" value="AEL25568.1"/>
    <property type="molecule type" value="Genomic_DNA"/>
</dbReference>
<evidence type="ECO:0000256" key="1">
    <source>
        <dbReference type="SAM" id="SignalP"/>
    </source>
</evidence>
<gene>
    <name evidence="3" type="ordered locus">Cycma_1815</name>
</gene>
<feature type="domain" description="Thioredoxin" evidence="2">
    <location>
        <begin position="18"/>
        <end position="171"/>
    </location>
</feature>
<dbReference type="CDD" id="cd02966">
    <property type="entry name" value="TlpA_like_family"/>
    <property type="match status" value="1"/>
</dbReference>
<dbReference type="InterPro" id="IPR000866">
    <property type="entry name" value="AhpC/TSA"/>
</dbReference>
<organism evidence="3 4">
    <name type="scientific">Cyclobacterium marinum (strain ATCC 25205 / DSM 745 / LMG 13164 / NCIMB 1802)</name>
    <name type="common">Flectobacillus marinus</name>
    <dbReference type="NCBI Taxonomy" id="880070"/>
    <lineage>
        <taxon>Bacteria</taxon>
        <taxon>Pseudomonadati</taxon>
        <taxon>Bacteroidota</taxon>
        <taxon>Cytophagia</taxon>
        <taxon>Cytophagales</taxon>
        <taxon>Cyclobacteriaceae</taxon>
        <taxon>Cyclobacterium</taxon>
    </lineage>
</organism>
<dbReference type="PROSITE" id="PS51352">
    <property type="entry name" value="THIOREDOXIN_2"/>
    <property type="match status" value="1"/>
</dbReference>
<evidence type="ECO:0000259" key="2">
    <source>
        <dbReference type="PROSITE" id="PS51352"/>
    </source>
</evidence>
<dbReference type="Proteomes" id="UP000001635">
    <property type="component" value="Chromosome"/>
</dbReference>
<dbReference type="Pfam" id="PF00578">
    <property type="entry name" value="AhpC-TSA"/>
    <property type="match status" value="1"/>
</dbReference>
<name>G0IX20_CYCMS</name>
<dbReference type="Gene3D" id="3.40.30.10">
    <property type="entry name" value="Glutaredoxin"/>
    <property type="match status" value="1"/>
</dbReference>
<feature type="signal peptide" evidence="1">
    <location>
        <begin position="1"/>
        <end position="20"/>
    </location>
</feature>
<evidence type="ECO:0000313" key="4">
    <source>
        <dbReference type="Proteomes" id="UP000001635"/>
    </source>
</evidence>
<dbReference type="InterPro" id="IPR013766">
    <property type="entry name" value="Thioredoxin_domain"/>
</dbReference>
<feature type="chain" id="PRO_5003400609" evidence="1">
    <location>
        <begin position="21"/>
        <end position="171"/>
    </location>
</feature>
<keyword evidence="1" id="KW-0732">Signal</keyword>
<accession>G0IX20</accession>